<dbReference type="AlphaFoldDB" id="A0A243B1H9"/>
<proteinExistence type="predicted"/>
<dbReference type="InterPro" id="IPR025119">
    <property type="entry name" value="DUF4046"/>
</dbReference>
<evidence type="ECO:0000259" key="1">
    <source>
        <dbReference type="Pfam" id="PF13255"/>
    </source>
</evidence>
<accession>A0A243B1H9</accession>
<dbReference type="EMBL" id="NFDL01000111">
    <property type="protein sequence ID" value="OTY36023.1"/>
    <property type="molecule type" value="Genomic_DNA"/>
</dbReference>
<sequence length="398" mass="48693">MAITIEEIYQEILDGRRKSFPPGTWSRDVDGQLKQRVTKYLIEEILKWNNEDIKEKWNQHLIQKFKLTSVMQIYRSSPYEMLNAAYPNRFEAWELKHTPKRFWTKEKSLEILKKIIEEKERLTEFQLLENYDLNWLIKNKLGWACSKYFHDSPYQMLNAAYPNRFKEWELKNVPKNFWTKEKSFMALRWWIEEKEKLTPTCLLNVYSREWLRERNLSTPLLKYWDSNIYQMLNETYPNRIREWELKRVPNEFWNNKEKSIKIFKQIIKEKGMSQEDIKKHYSLKWIVNNGLRTPLMRFWSDSPYKLLNEAYPNQFKEWELKVAPNKFWEKGKAIKIIKDEIDKTGVSISQLLKIGVRKWMKQNKLTTPFNKYWKCSPSKMLKEIYPKDFEAESLKNRY</sequence>
<evidence type="ECO:0000313" key="3">
    <source>
        <dbReference type="Proteomes" id="UP000195089"/>
    </source>
</evidence>
<protein>
    <recommendedName>
        <fullName evidence="1">DUF4046 domain-containing protein</fullName>
    </recommendedName>
</protein>
<name>A0A243B1H9_BACTU</name>
<organism evidence="2 3">
    <name type="scientific">Bacillus thuringiensis serovar pingluonsis</name>
    <dbReference type="NCBI Taxonomy" id="180881"/>
    <lineage>
        <taxon>Bacteria</taxon>
        <taxon>Bacillati</taxon>
        <taxon>Bacillota</taxon>
        <taxon>Bacilli</taxon>
        <taxon>Bacillales</taxon>
        <taxon>Bacillaceae</taxon>
        <taxon>Bacillus</taxon>
        <taxon>Bacillus cereus group</taxon>
    </lineage>
</organism>
<dbReference type="RefSeq" id="WP_088120575.1">
    <property type="nucleotide sequence ID" value="NZ_NFDL01000111.1"/>
</dbReference>
<feature type="domain" description="DUF4046" evidence="1">
    <location>
        <begin position="244"/>
        <end position="315"/>
    </location>
</feature>
<dbReference type="Pfam" id="PF13255">
    <property type="entry name" value="DUF4046"/>
    <property type="match status" value="3"/>
</dbReference>
<feature type="domain" description="DUF4046" evidence="1">
    <location>
        <begin position="169"/>
        <end position="238"/>
    </location>
</feature>
<dbReference type="Proteomes" id="UP000195089">
    <property type="component" value="Unassembled WGS sequence"/>
</dbReference>
<gene>
    <name evidence="2" type="ORF">BK742_25925</name>
</gene>
<evidence type="ECO:0000313" key="2">
    <source>
        <dbReference type="EMBL" id="OTY36023.1"/>
    </source>
</evidence>
<reference evidence="2 3" key="1">
    <citation type="submission" date="2016-10" db="EMBL/GenBank/DDBJ databases">
        <title>Comparative genomics of Bacillus thuringiensis reveals a path to pathogens against multiple invertebrate hosts.</title>
        <authorList>
            <person name="Zheng J."/>
            <person name="Gao Q."/>
            <person name="Liu H."/>
            <person name="Peng D."/>
            <person name="Ruan L."/>
            <person name="Sun M."/>
        </authorList>
    </citation>
    <scope>NUCLEOTIDE SEQUENCE [LARGE SCALE GENOMIC DNA]</scope>
    <source>
        <strain evidence="2">BGSC 4BX1</strain>
    </source>
</reference>
<comment type="caution">
    <text evidence="2">The sequence shown here is derived from an EMBL/GenBank/DDBJ whole genome shotgun (WGS) entry which is preliminary data.</text>
</comment>
<feature type="domain" description="DUF4046" evidence="1">
    <location>
        <begin position="5"/>
        <end position="89"/>
    </location>
</feature>